<proteinExistence type="inferred from homology"/>
<feature type="binding site" evidence="7">
    <location>
        <position position="128"/>
    </location>
    <ligand>
        <name>(2S)-2-hydroxy-3-oxobutyl phosphate</name>
        <dbReference type="ChEBI" id="CHEBI:58830"/>
    </ligand>
</feature>
<dbReference type="InterPro" id="IPR034964">
    <property type="entry name" value="LS"/>
</dbReference>
<evidence type="ECO:0000256" key="7">
    <source>
        <dbReference type="HAMAP-Rule" id="MF_00178"/>
    </source>
</evidence>
<feature type="binding site" evidence="7">
    <location>
        <begin position="57"/>
        <end position="59"/>
    </location>
    <ligand>
        <name>5-amino-6-(D-ribitylamino)uracil</name>
        <dbReference type="ChEBI" id="CHEBI:15934"/>
    </ligand>
</feature>
<dbReference type="InterPro" id="IPR036467">
    <property type="entry name" value="LS/RS_sf"/>
</dbReference>
<evidence type="ECO:0000256" key="3">
    <source>
        <dbReference type="ARBA" id="ARBA00012664"/>
    </source>
</evidence>
<feature type="binding site" evidence="7">
    <location>
        <position position="114"/>
    </location>
    <ligand>
        <name>5-amino-6-(D-ribitylamino)uracil</name>
        <dbReference type="ChEBI" id="CHEBI:15934"/>
    </ligand>
</feature>
<dbReference type="EMBL" id="AP026803">
    <property type="protein sequence ID" value="BDR59973.1"/>
    <property type="molecule type" value="Genomic_DNA"/>
</dbReference>
<dbReference type="CDD" id="cd09209">
    <property type="entry name" value="Lumazine_synthase-I"/>
    <property type="match status" value="1"/>
</dbReference>
<name>A0ABM8BFF8_9LACO</name>
<evidence type="ECO:0000313" key="9">
    <source>
        <dbReference type="Proteomes" id="UP001321741"/>
    </source>
</evidence>
<comment type="similarity">
    <text evidence="2 7">Belongs to the DMRL synthase family.</text>
</comment>
<dbReference type="Gene3D" id="3.40.50.960">
    <property type="entry name" value="Lumazine/riboflavin synthase"/>
    <property type="match status" value="1"/>
</dbReference>
<keyword evidence="4 7" id="KW-0686">Riboflavin biosynthesis</keyword>
<evidence type="ECO:0000256" key="6">
    <source>
        <dbReference type="ARBA" id="ARBA00048785"/>
    </source>
</evidence>
<accession>A0ABM8BFF8</accession>
<keyword evidence="5 7" id="KW-0808">Transferase</keyword>
<feature type="binding site" evidence="7">
    <location>
        <begin position="86"/>
        <end position="87"/>
    </location>
    <ligand>
        <name>(2S)-2-hydroxy-3-oxobutyl phosphate</name>
        <dbReference type="ChEBI" id="CHEBI:58830"/>
    </ligand>
</feature>
<comment type="catalytic activity">
    <reaction evidence="6 7">
        <text>(2S)-2-hydroxy-3-oxobutyl phosphate + 5-amino-6-(D-ribitylamino)uracil = 6,7-dimethyl-8-(1-D-ribityl)lumazine + phosphate + 2 H2O + H(+)</text>
        <dbReference type="Rhea" id="RHEA:26152"/>
        <dbReference type="ChEBI" id="CHEBI:15377"/>
        <dbReference type="ChEBI" id="CHEBI:15378"/>
        <dbReference type="ChEBI" id="CHEBI:15934"/>
        <dbReference type="ChEBI" id="CHEBI:43474"/>
        <dbReference type="ChEBI" id="CHEBI:58201"/>
        <dbReference type="ChEBI" id="CHEBI:58830"/>
        <dbReference type="EC" id="2.5.1.78"/>
    </reaction>
</comment>
<feature type="binding site" evidence="7">
    <location>
        <begin position="81"/>
        <end position="83"/>
    </location>
    <ligand>
        <name>5-amino-6-(D-ribitylamino)uracil</name>
        <dbReference type="ChEBI" id="CHEBI:15934"/>
    </ligand>
</feature>
<keyword evidence="9" id="KW-1185">Reference proteome</keyword>
<feature type="binding site" evidence="7">
    <location>
        <position position="23"/>
    </location>
    <ligand>
        <name>5-amino-6-(D-ribitylamino)uracil</name>
        <dbReference type="ChEBI" id="CHEBI:15934"/>
    </ligand>
</feature>
<evidence type="ECO:0000256" key="1">
    <source>
        <dbReference type="ARBA" id="ARBA00004917"/>
    </source>
</evidence>
<dbReference type="PANTHER" id="PTHR21058">
    <property type="entry name" value="6,7-DIMETHYL-8-RIBITYLLUMAZINE SYNTHASE DMRL SYNTHASE LUMAZINE SYNTHASE"/>
    <property type="match status" value="1"/>
</dbReference>
<comment type="function">
    <text evidence="7">Catalyzes the formation of 6,7-dimethyl-8-ribityllumazine by condensation of 5-amino-6-(D-ribitylamino)uracil with 3,4-dihydroxy-2-butanone 4-phosphate. This is the penultimate step in the biosynthesis of riboflavin.</text>
</comment>
<dbReference type="RefSeq" id="WP_317637693.1">
    <property type="nucleotide sequence ID" value="NZ_AP026803.1"/>
</dbReference>
<dbReference type="PANTHER" id="PTHR21058:SF0">
    <property type="entry name" value="6,7-DIMETHYL-8-RIBITYLLUMAZINE SYNTHASE"/>
    <property type="match status" value="1"/>
</dbReference>
<feature type="active site" description="Proton donor" evidence="7">
    <location>
        <position position="89"/>
    </location>
</feature>
<sequence length="157" mass="16168">MKEITGNITVGQDKRIGIVCAQFNGVVTDRLLTGAIAQLQKSGVQDENIVVVHVPGAFEVARAANCLANSGKVDGVIALGAVIRGETAHFTYVCEGATAQIAEASANGPVPVMFGVLMTDTVAQATDRAGGKSGNKGAECATDVLEVLSIEEQIDQL</sequence>
<evidence type="ECO:0000313" key="8">
    <source>
        <dbReference type="EMBL" id="BDR59973.1"/>
    </source>
</evidence>
<dbReference type="HAMAP" id="MF_00178">
    <property type="entry name" value="Lumazine_synth"/>
    <property type="match status" value="1"/>
</dbReference>
<organism evidence="8 9">
    <name type="scientific">Lactobacillus xylocopicola</name>
    <dbReference type="NCBI Taxonomy" id="2976676"/>
    <lineage>
        <taxon>Bacteria</taxon>
        <taxon>Bacillati</taxon>
        <taxon>Bacillota</taxon>
        <taxon>Bacilli</taxon>
        <taxon>Lactobacillales</taxon>
        <taxon>Lactobacillaceae</taxon>
        <taxon>Lactobacillus</taxon>
    </lineage>
</organism>
<dbReference type="SUPFAM" id="SSF52121">
    <property type="entry name" value="Lumazine synthase"/>
    <property type="match status" value="1"/>
</dbReference>
<protein>
    <recommendedName>
        <fullName evidence="3 7">6,7-dimethyl-8-ribityllumazine synthase</fullName>
        <shortName evidence="7">DMRL synthase</shortName>
        <shortName evidence="7">LS</shortName>
        <shortName evidence="7">Lumazine synthase</shortName>
        <ecNumber evidence="3 7">2.5.1.78</ecNumber>
    </recommendedName>
</protein>
<reference evidence="8 9" key="1">
    <citation type="journal article" date="2023" name="Microbiol. Spectr.">
        <title>Symbiosis of Carpenter Bees with Uncharacterized Lactic Acid Bacteria Showing NAD Auxotrophy.</title>
        <authorList>
            <person name="Kawasaki S."/>
            <person name="Ozawa K."/>
            <person name="Mori T."/>
            <person name="Yamamoto A."/>
            <person name="Ito M."/>
            <person name="Ohkuma M."/>
            <person name="Sakamoto M."/>
            <person name="Matsutani M."/>
        </authorList>
    </citation>
    <scope>NUCLEOTIDE SEQUENCE [LARGE SCALE GENOMIC DNA]</scope>
    <source>
        <strain evidence="8 9">Kim32-2</strain>
    </source>
</reference>
<evidence type="ECO:0000256" key="5">
    <source>
        <dbReference type="ARBA" id="ARBA00022679"/>
    </source>
</evidence>
<evidence type="ECO:0000256" key="4">
    <source>
        <dbReference type="ARBA" id="ARBA00022619"/>
    </source>
</evidence>
<dbReference type="InterPro" id="IPR002180">
    <property type="entry name" value="LS/RS"/>
</dbReference>
<comment type="pathway">
    <text evidence="1 7">Cofactor biosynthesis; riboflavin biosynthesis; riboflavin from 2-hydroxy-3-oxobutyl phosphate and 5-amino-6-(D-ribitylamino)uracil: step 1/2.</text>
</comment>
<dbReference type="NCBIfam" id="TIGR00114">
    <property type="entry name" value="lumazine-synth"/>
    <property type="match status" value="1"/>
</dbReference>
<dbReference type="Pfam" id="PF00885">
    <property type="entry name" value="DMRL_synthase"/>
    <property type="match status" value="1"/>
</dbReference>
<gene>
    <name evidence="7 8" type="primary">ribH</name>
    <name evidence="8" type="ORF">KIM322_02340</name>
</gene>
<dbReference type="EC" id="2.5.1.78" evidence="3 7"/>
<evidence type="ECO:0000256" key="2">
    <source>
        <dbReference type="ARBA" id="ARBA00007424"/>
    </source>
</evidence>
<dbReference type="Proteomes" id="UP001321741">
    <property type="component" value="Chromosome"/>
</dbReference>